<feature type="transmembrane region" description="Helical" evidence="10">
    <location>
        <begin position="133"/>
        <end position="156"/>
    </location>
</feature>
<accession>A0ABV7LZ89</accession>
<evidence type="ECO:0000313" key="15">
    <source>
        <dbReference type="Proteomes" id="UP001595640"/>
    </source>
</evidence>
<dbReference type="SUPFAM" id="SSF55424">
    <property type="entry name" value="FAD/NAD-linked reductases, dimerisation (C-terminal) domain"/>
    <property type="match status" value="1"/>
</dbReference>
<dbReference type="PROSITE" id="PS00076">
    <property type="entry name" value="PYRIDINE_REDOX_1"/>
    <property type="match status" value="1"/>
</dbReference>
<dbReference type="RefSeq" id="WP_019017397.1">
    <property type="nucleotide sequence ID" value="NZ_BMXD01000003.1"/>
</dbReference>
<keyword evidence="3 9" id="KW-0285">Flavoprotein</keyword>
<keyword evidence="10" id="KW-0472">Membrane</keyword>
<dbReference type="PRINTS" id="PR00368">
    <property type="entry name" value="FADPNR"/>
</dbReference>
<dbReference type="PRINTS" id="PR00411">
    <property type="entry name" value="PNDRDTASEI"/>
</dbReference>
<dbReference type="Pfam" id="PF02852">
    <property type="entry name" value="Pyr_redox_dim"/>
    <property type="match status" value="1"/>
</dbReference>
<comment type="cofactor">
    <cofactor evidence="1">
        <name>FAD</name>
        <dbReference type="ChEBI" id="CHEBI:57692"/>
    </cofactor>
</comment>
<dbReference type="InterPro" id="IPR004099">
    <property type="entry name" value="Pyr_nucl-diS_OxRdtase_dimer"/>
</dbReference>
<feature type="domain" description="Pyridine nucleotide-disulphide oxidoreductase dimerisation" evidence="11">
    <location>
        <begin position="582"/>
        <end position="690"/>
    </location>
</feature>
<dbReference type="SUPFAM" id="SSF51905">
    <property type="entry name" value="FAD/NAD(P)-binding domain"/>
    <property type="match status" value="1"/>
</dbReference>
<protein>
    <submittedName>
        <fullName evidence="14">FAD-dependent oxidoreductase</fullName>
    </submittedName>
</protein>
<dbReference type="Pfam" id="PF09335">
    <property type="entry name" value="VTT_dom"/>
    <property type="match status" value="1"/>
</dbReference>
<keyword evidence="6 9" id="KW-0560">Oxidoreductase</keyword>
<feature type="domain" description="FAD/NAD(P)-binding" evidence="12">
    <location>
        <begin position="238"/>
        <end position="560"/>
    </location>
</feature>
<keyword evidence="4 9" id="KW-0274">FAD</keyword>
<dbReference type="EMBL" id="JBHRUH010000012">
    <property type="protein sequence ID" value="MFC3291946.1"/>
    <property type="molecule type" value="Genomic_DNA"/>
</dbReference>
<evidence type="ECO:0000256" key="1">
    <source>
        <dbReference type="ARBA" id="ARBA00001974"/>
    </source>
</evidence>
<evidence type="ECO:0000256" key="3">
    <source>
        <dbReference type="ARBA" id="ARBA00022630"/>
    </source>
</evidence>
<evidence type="ECO:0000256" key="7">
    <source>
        <dbReference type="ARBA" id="ARBA00023157"/>
    </source>
</evidence>
<feature type="transmembrane region" description="Helical" evidence="10">
    <location>
        <begin position="87"/>
        <end position="113"/>
    </location>
</feature>
<feature type="transmembrane region" description="Helical" evidence="10">
    <location>
        <begin position="200"/>
        <end position="218"/>
    </location>
</feature>
<feature type="domain" description="VTT" evidence="13">
    <location>
        <begin position="68"/>
        <end position="184"/>
    </location>
</feature>
<comment type="caution">
    <text evidence="14">The sequence shown here is derived from an EMBL/GenBank/DDBJ whole genome shotgun (WGS) entry which is preliminary data.</text>
</comment>
<sequence>MKRNKLFLLLLVGLGIGLFFVLGGDDLLELGFLRDQLGNFRNWFDDSPWLMAGGFFLVYVTAAGLSLPGAALLTLLSGALFGLGKGLLIASFASAIGATLAFLLSRTLLRSIIERRFKGVLAKVNRGLESDGPFYLFSLRLVPIFPFFMVNLAMGVTRLKTRTFYWVSQLGMLPGTAVYANAGKQLSELESLEGILSPELLLSLILLGLFPLVGKKIVDGMNLRRQRSRYPRPRRFDYDIVVVGAGSAGLMASYIASAVKAKVALVEKRRMGGDCLNTGCVPSKALIRAARAAHEVRTASRFGIHGTNGFGEPRIDFAAVMAHVHDAIAKVAPHDSVERCTGLGIDVIPEEATLESPWMVRAGERRLAARHIIIATGARPRLPDLPGLEHVDVLTSENLWTLESLPERLAILGGGTIGCELGQTFARLGSNVTLVEGEAGLLAREDDDVSDLVQQRLIAEGVTLRLGSRAVGVETNETGQHALIVEHDGERNKVPFDRLLVCFGRQANVEGLGLESLGIVTTDQGTLETNECLRTRCPSVWACGDVCGPYQLTHAGAHQAWHAAVNALFGDVRSFAVDYRVIPAVTYTQPEVARVGLNERQAQAEGIEYEVTHYALRENDRAITEGATEGFVKILTEPGKDRILGATLVGENAGEWLAEITLAMKHRIGLSKLLGTVHPYPTLSEANKAAAGQWKNAHKPERLLRWLGRYFAWRRHDRQQ</sequence>
<organism evidence="14 15">
    <name type="scientific">Modicisalibacter luteus</name>
    <dbReference type="NCBI Taxonomy" id="453962"/>
    <lineage>
        <taxon>Bacteria</taxon>
        <taxon>Pseudomonadati</taxon>
        <taxon>Pseudomonadota</taxon>
        <taxon>Gammaproteobacteria</taxon>
        <taxon>Oceanospirillales</taxon>
        <taxon>Halomonadaceae</taxon>
        <taxon>Modicisalibacter</taxon>
    </lineage>
</organism>
<proteinExistence type="inferred from homology"/>
<dbReference type="InterPro" id="IPR036188">
    <property type="entry name" value="FAD/NAD-bd_sf"/>
</dbReference>
<keyword evidence="10" id="KW-1133">Transmembrane helix</keyword>
<dbReference type="InterPro" id="IPR032816">
    <property type="entry name" value="VTT_dom"/>
</dbReference>
<dbReference type="Gene3D" id="3.50.50.60">
    <property type="entry name" value="FAD/NAD(P)-binding domain"/>
    <property type="match status" value="2"/>
</dbReference>
<evidence type="ECO:0000256" key="9">
    <source>
        <dbReference type="RuleBase" id="RU003691"/>
    </source>
</evidence>
<feature type="transmembrane region" description="Helical" evidence="10">
    <location>
        <begin position="47"/>
        <end position="75"/>
    </location>
</feature>
<dbReference type="PANTHER" id="PTHR43014:SF2">
    <property type="entry name" value="MERCURIC REDUCTASE"/>
    <property type="match status" value="1"/>
</dbReference>
<evidence type="ECO:0000259" key="12">
    <source>
        <dbReference type="Pfam" id="PF07992"/>
    </source>
</evidence>
<keyword evidence="5" id="KW-0521">NADP</keyword>
<dbReference type="Pfam" id="PF07992">
    <property type="entry name" value="Pyr_redox_2"/>
    <property type="match status" value="1"/>
</dbReference>
<evidence type="ECO:0000313" key="14">
    <source>
        <dbReference type="EMBL" id="MFC3291946.1"/>
    </source>
</evidence>
<dbReference type="InterPro" id="IPR023753">
    <property type="entry name" value="FAD/NAD-binding_dom"/>
</dbReference>
<name>A0ABV7LZ89_9GAMM</name>
<keyword evidence="8 9" id="KW-0676">Redox-active center</keyword>
<feature type="transmembrane region" description="Helical" evidence="10">
    <location>
        <begin position="163"/>
        <end position="180"/>
    </location>
</feature>
<keyword evidence="7" id="KW-1015">Disulfide bond</keyword>
<dbReference type="InterPro" id="IPR016156">
    <property type="entry name" value="FAD/NAD-linked_Rdtase_dimer_sf"/>
</dbReference>
<keyword evidence="10" id="KW-0812">Transmembrane</keyword>
<dbReference type="PANTHER" id="PTHR43014">
    <property type="entry name" value="MERCURIC REDUCTASE"/>
    <property type="match status" value="1"/>
</dbReference>
<gene>
    <name evidence="14" type="ORF">ACFOEI_07670</name>
</gene>
<comment type="similarity">
    <text evidence="2 9">Belongs to the class-I pyridine nucleotide-disulfide oxidoreductase family.</text>
</comment>
<reference evidence="15" key="1">
    <citation type="journal article" date="2019" name="Int. J. Syst. Evol. Microbiol.">
        <title>The Global Catalogue of Microorganisms (GCM) 10K type strain sequencing project: providing services to taxonomists for standard genome sequencing and annotation.</title>
        <authorList>
            <consortium name="The Broad Institute Genomics Platform"/>
            <consortium name="The Broad Institute Genome Sequencing Center for Infectious Disease"/>
            <person name="Wu L."/>
            <person name="Ma J."/>
        </authorList>
    </citation>
    <scope>NUCLEOTIDE SEQUENCE [LARGE SCALE GENOMIC DNA]</scope>
    <source>
        <strain evidence="15">KCTC 12847</strain>
    </source>
</reference>
<evidence type="ECO:0000256" key="8">
    <source>
        <dbReference type="ARBA" id="ARBA00023284"/>
    </source>
</evidence>
<evidence type="ECO:0000256" key="6">
    <source>
        <dbReference type="ARBA" id="ARBA00023002"/>
    </source>
</evidence>
<evidence type="ECO:0000256" key="5">
    <source>
        <dbReference type="ARBA" id="ARBA00022857"/>
    </source>
</evidence>
<dbReference type="Gene3D" id="3.30.390.30">
    <property type="match status" value="1"/>
</dbReference>
<evidence type="ECO:0000259" key="13">
    <source>
        <dbReference type="Pfam" id="PF09335"/>
    </source>
</evidence>
<evidence type="ECO:0000259" key="11">
    <source>
        <dbReference type="Pfam" id="PF02852"/>
    </source>
</evidence>
<dbReference type="InterPro" id="IPR012999">
    <property type="entry name" value="Pyr_OxRdtase_I_AS"/>
</dbReference>
<evidence type="ECO:0000256" key="4">
    <source>
        <dbReference type="ARBA" id="ARBA00022827"/>
    </source>
</evidence>
<feature type="transmembrane region" description="Helical" evidence="10">
    <location>
        <begin position="238"/>
        <end position="259"/>
    </location>
</feature>
<dbReference type="Proteomes" id="UP001595640">
    <property type="component" value="Unassembled WGS sequence"/>
</dbReference>
<evidence type="ECO:0000256" key="2">
    <source>
        <dbReference type="ARBA" id="ARBA00007532"/>
    </source>
</evidence>
<keyword evidence="15" id="KW-1185">Reference proteome</keyword>
<evidence type="ECO:0000256" key="10">
    <source>
        <dbReference type="SAM" id="Phobius"/>
    </source>
</evidence>